<evidence type="ECO:0000313" key="1">
    <source>
        <dbReference type="EMBL" id="KYC29086.1"/>
    </source>
</evidence>
<dbReference type="PANTHER" id="PTHR34075:SF5">
    <property type="entry name" value="BLR3430 PROTEIN"/>
    <property type="match status" value="1"/>
</dbReference>
<dbReference type="SUPFAM" id="SSF50249">
    <property type="entry name" value="Nucleic acid-binding proteins"/>
    <property type="match status" value="1"/>
</dbReference>
<dbReference type="Proteomes" id="UP000243416">
    <property type="component" value="Unassembled WGS sequence"/>
</dbReference>
<dbReference type="InterPro" id="IPR022002">
    <property type="entry name" value="ChsH2_Znr"/>
</dbReference>
<name>A0A656Z9S2_9PROT</name>
<dbReference type="Pfam" id="PF12172">
    <property type="entry name" value="zf-ChsH2"/>
    <property type="match status" value="1"/>
</dbReference>
<reference evidence="1 2" key="1">
    <citation type="journal article" date="2016" name="ISME J.">
        <title>Integrated multi-omics analyses reveal the biochemical mechanisms and phylogenetic relevance of anaerobic androgen biodegradation in the environment.</title>
        <authorList>
            <person name="Yang F.C."/>
            <person name="Chen Y.L."/>
            <person name="Tang S.L."/>
            <person name="Yu C.P."/>
            <person name="Wang P.H."/>
            <person name="Ismail W."/>
            <person name="Wang C.H."/>
            <person name="Ding J.Y."/>
            <person name="Yang C.Y."/>
            <person name="Yang C.Y."/>
            <person name="Chiang Y.R."/>
        </authorList>
    </citation>
    <scope>NUCLEOTIDE SEQUENCE [LARGE SCALE GENOMIC DNA]</scope>
    <source>
        <strain evidence="1 2">DSM 13999</strain>
    </source>
</reference>
<accession>A0A656Z9S2</accession>
<dbReference type="AlphaFoldDB" id="A0A656Z9S2"/>
<dbReference type="EMBL" id="LFZK01000001">
    <property type="protein sequence ID" value="KYC29086.1"/>
    <property type="molecule type" value="Genomic_DNA"/>
</dbReference>
<organism evidence="1 2">
    <name type="scientific">Sterolibacterium denitrificans</name>
    <dbReference type="NCBI Taxonomy" id="157592"/>
    <lineage>
        <taxon>Bacteria</taxon>
        <taxon>Pseudomonadati</taxon>
        <taxon>Pseudomonadota</taxon>
        <taxon>Betaproteobacteria</taxon>
        <taxon>Nitrosomonadales</taxon>
        <taxon>Sterolibacteriaceae</taxon>
        <taxon>Sterolibacterium</taxon>
    </lineage>
</organism>
<keyword evidence="2" id="KW-1185">Reference proteome</keyword>
<dbReference type="InterPro" id="IPR012340">
    <property type="entry name" value="NA-bd_OB-fold"/>
</dbReference>
<dbReference type="PANTHER" id="PTHR34075">
    <property type="entry name" value="BLR3430 PROTEIN"/>
    <property type="match status" value="1"/>
</dbReference>
<dbReference type="RefSeq" id="WP_067169271.1">
    <property type="nucleotide sequence ID" value="NZ_LFZK01000001.1"/>
</dbReference>
<gene>
    <name evidence="1" type="ORF">ACY05_00420</name>
</gene>
<protein>
    <submittedName>
        <fullName evidence="1">Benzoylsuccinyl-CoA thiolase</fullName>
    </submittedName>
</protein>
<dbReference type="Gene3D" id="6.10.30.10">
    <property type="match status" value="1"/>
</dbReference>
<dbReference type="InterPro" id="IPR002878">
    <property type="entry name" value="ChsH2_C"/>
</dbReference>
<evidence type="ECO:0000313" key="2">
    <source>
        <dbReference type="Proteomes" id="UP000243416"/>
    </source>
</evidence>
<sequence>MSAKTQEPVLPGWFSEGKEPHLIGSRCEACGTYYFPKLTTFCRNPDCSSEQFSEVPLSRTGKLWSYTNAAYKPPEPYVAPEPFEPFGIAAVELDKERMVVLGQLVKGVDLATLKVGMPMELVVDVLSEDETTAKTTWKWQPAGGQK</sequence>
<dbReference type="Pfam" id="PF01796">
    <property type="entry name" value="OB_ChsH2_C"/>
    <property type="match status" value="1"/>
</dbReference>
<dbReference type="OrthoDB" id="5514845at2"/>
<proteinExistence type="predicted"/>
<comment type="caution">
    <text evidence="1">The sequence shown here is derived from an EMBL/GenBank/DDBJ whole genome shotgun (WGS) entry which is preliminary data.</text>
</comment>
<dbReference type="InterPro" id="IPR052513">
    <property type="entry name" value="Thioester_dehydratase-like"/>
</dbReference>